<reference evidence="4" key="1">
    <citation type="submission" date="2019-02" db="EMBL/GenBank/DDBJ databases">
        <authorList>
            <person name="Gruber-Vodicka R. H."/>
            <person name="Seah K. B. B."/>
        </authorList>
    </citation>
    <scope>NUCLEOTIDE SEQUENCE</scope>
    <source>
        <strain evidence="4">BECK_BZ163</strain>
        <strain evidence="6">BECK_BZ164</strain>
        <strain evidence="5">BECK_BZ165</strain>
    </source>
</reference>
<evidence type="ECO:0000256" key="1">
    <source>
        <dbReference type="HAMAP-Rule" id="MF_00095"/>
    </source>
</evidence>
<dbReference type="HAMAP" id="MF_00095">
    <property type="entry name" value="SfsA"/>
    <property type="match status" value="1"/>
</dbReference>
<dbReference type="AlphaFoldDB" id="A0A450TT81"/>
<evidence type="ECO:0000313" key="4">
    <source>
        <dbReference type="EMBL" id="VFJ71695.1"/>
    </source>
</evidence>
<dbReference type="NCBIfam" id="TIGR00230">
    <property type="entry name" value="sfsA"/>
    <property type="match status" value="1"/>
</dbReference>
<feature type="domain" description="SfsA N-terminal OB" evidence="3">
    <location>
        <begin position="13"/>
        <end position="80"/>
    </location>
</feature>
<dbReference type="InterPro" id="IPR005224">
    <property type="entry name" value="SfsA"/>
</dbReference>
<evidence type="ECO:0000259" key="3">
    <source>
        <dbReference type="Pfam" id="PF17746"/>
    </source>
</evidence>
<dbReference type="EMBL" id="CAADFL010000631">
    <property type="protein sequence ID" value="VFK19592.1"/>
    <property type="molecule type" value="Genomic_DNA"/>
</dbReference>
<protein>
    <recommendedName>
        <fullName evidence="1">Sugar fermentation stimulation protein homolog</fullName>
    </recommendedName>
</protein>
<evidence type="ECO:0000313" key="5">
    <source>
        <dbReference type="EMBL" id="VFJ73019.1"/>
    </source>
</evidence>
<name>A0A450TT81_9GAMM</name>
<gene>
    <name evidence="1" type="primary">sfsA</name>
    <name evidence="4" type="ORF">BECKFM1743A_GA0114220_106001</name>
    <name evidence="6" type="ORF">BECKFM1743B_GA0114221_106311</name>
    <name evidence="5" type="ORF">BECKFM1743C_GA0114222_106941</name>
</gene>
<evidence type="ECO:0000259" key="2">
    <source>
        <dbReference type="Pfam" id="PF03749"/>
    </source>
</evidence>
<dbReference type="InterPro" id="IPR040452">
    <property type="entry name" value="SfsA_C"/>
</dbReference>
<accession>A0A450TT81</accession>
<comment type="similarity">
    <text evidence="1">Belongs to the SfsA family.</text>
</comment>
<organism evidence="4">
    <name type="scientific">Candidatus Kentrum sp. FM</name>
    <dbReference type="NCBI Taxonomy" id="2126340"/>
    <lineage>
        <taxon>Bacteria</taxon>
        <taxon>Pseudomonadati</taxon>
        <taxon>Pseudomonadota</taxon>
        <taxon>Gammaproteobacteria</taxon>
        <taxon>Candidatus Kentrum</taxon>
    </lineage>
</organism>
<dbReference type="PANTHER" id="PTHR30545:SF2">
    <property type="entry name" value="SUGAR FERMENTATION STIMULATION PROTEIN A"/>
    <property type="match status" value="1"/>
</dbReference>
<dbReference type="CDD" id="cd22359">
    <property type="entry name" value="SfsA-like_bacterial"/>
    <property type="match status" value="1"/>
</dbReference>
<dbReference type="Pfam" id="PF03749">
    <property type="entry name" value="SfsA"/>
    <property type="match status" value="1"/>
</dbReference>
<dbReference type="Gene3D" id="2.40.50.580">
    <property type="match status" value="1"/>
</dbReference>
<dbReference type="GO" id="GO:0003677">
    <property type="term" value="F:DNA binding"/>
    <property type="evidence" value="ECO:0007669"/>
    <property type="project" value="InterPro"/>
</dbReference>
<feature type="domain" description="Sugar fermentation stimulation protein C-terminal" evidence="2">
    <location>
        <begin position="84"/>
        <end position="224"/>
    </location>
</feature>
<dbReference type="FunFam" id="2.40.50.580:FF:000001">
    <property type="entry name" value="Sugar fermentation stimulation protein A"/>
    <property type="match status" value="1"/>
</dbReference>
<proteinExistence type="inferred from homology"/>
<dbReference type="Pfam" id="PF17746">
    <property type="entry name" value="SfsA_N"/>
    <property type="match status" value="1"/>
</dbReference>
<dbReference type="InterPro" id="IPR041465">
    <property type="entry name" value="SfsA_N"/>
</dbReference>
<dbReference type="Gene3D" id="3.40.1350.60">
    <property type="match status" value="1"/>
</dbReference>
<sequence length="236" mass="25869">MKFPEPLIAGRLVRRYKRFLADCILTDGSAVTAHCPNTGAMLGCAQPGSRVWLSRSNNPKRKFPLTWEIVEPEPGTLIGINTARANALVREAIEAGTIPALEGYTALRREVRFGREGSRVDFLLEDSNGSAPCYLEVKNVTASLENGVGIFPDAVTVRGTRHLRELSHVVANHGRGVVFFCVQRPDVHEVRAADAIDPVYGETLRQALAQGVEAMAWRTRISTEGIELRDPLPVVS</sequence>
<dbReference type="EMBL" id="CAADFA010000694">
    <property type="protein sequence ID" value="VFJ73019.1"/>
    <property type="molecule type" value="Genomic_DNA"/>
</dbReference>
<dbReference type="PANTHER" id="PTHR30545">
    <property type="entry name" value="SUGAR FERMENTATION STIMULATION PROTEIN A"/>
    <property type="match status" value="1"/>
</dbReference>
<dbReference type="EMBL" id="CAADEZ010000600">
    <property type="protein sequence ID" value="VFJ71695.1"/>
    <property type="molecule type" value="Genomic_DNA"/>
</dbReference>
<evidence type="ECO:0000313" key="6">
    <source>
        <dbReference type="EMBL" id="VFK19592.1"/>
    </source>
</evidence>